<gene>
    <name evidence="1" type="ORF">O6H91_04G082700</name>
</gene>
<comment type="caution">
    <text evidence="1">The sequence shown here is derived from an EMBL/GenBank/DDBJ whole genome shotgun (WGS) entry which is preliminary data.</text>
</comment>
<sequence length="515" mass="55882">MRNFSLQKLVKESPDGPGMVVKTKIVCTLGPKSRDVPMLEKLLKSGMNVARFNFSHGTHEYHKETLDNLKTAMNNTKIMCGVLLDTKGPEIRTGLLKDGTPIELVEGKEITITTNYAIYGDKDTIAMSYKRLAEDVYPGNVILCSDGTITLTVLSTDKAKGIIKCRCENTAMLGEKKNVNLPGVVVDLPTITEKDKDDILRWGVPNGIDFIALSFVRKGQDLINVKKLLGEHTETIRLISKVENQEGLVNFDDILRESDAIMVARGDLGMEIPTEKIFLAQKIMIHKCNVAGKPVVTATQMLESMIKAPRPTRAEATDVANAVIDGTDAVMLSGETAAGNYPDIAVKTMHNICREAEASLDYETNFMRFLKQVPLPMAPLESLASSAVRTASHVGASLIIVLTCGGSTAQLVAKYRPSVPILSVAVPVIKSDTLHWSFSSESPARHGLIVRGLIPLLAEGSAKATDGESNNDFPSDEILGSAIHTALKRGLVQKGDIIVALHRLNDSSAIKLMNI</sequence>
<evidence type="ECO:0000313" key="2">
    <source>
        <dbReference type="Proteomes" id="UP001162992"/>
    </source>
</evidence>
<proteinExistence type="predicted"/>
<organism evidence="1 2">
    <name type="scientific">Diphasiastrum complanatum</name>
    <name type="common">Issler's clubmoss</name>
    <name type="synonym">Lycopodium complanatum</name>
    <dbReference type="NCBI Taxonomy" id="34168"/>
    <lineage>
        <taxon>Eukaryota</taxon>
        <taxon>Viridiplantae</taxon>
        <taxon>Streptophyta</taxon>
        <taxon>Embryophyta</taxon>
        <taxon>Tracheophyta</taxon>
        <taxon>Lycopodiopsida</taxon>
        <taxon>Lycopodiales</taxon>
        <taxon>Lycopodiaceae</taxon>
        <taxon>Lycopodioideae</taxon>
        <taxon>Diphasiastrum</taxon>
    </lineage>
</organism>
<dbReference type="EMBL" id="CM055095">
    <property type="protein sequence ID" value="KAJ7559379.1"/>
    <property type="molecule type" value="Genomic_DNA"/>
</dbReference>
<dbReference type="Proteomes" id="UP001162992">
    <property type="component" value="Chromosome 4"/>
</dbReference>
<evidence type="ECO:0000313" key="1">
    <source>
        <dbReference type="EMBL" id="KAJ7559379.1"/>
    </source>
</evidence>
<accession>A0ACC2DYI5</accession>
<keyword evidence="2" id="KW-1185">Reference proteome</keyword>
<name>A0ACC2DYI5_DIPCM</name>
<protein>
    <submittedName>
        <fullName evidence="1">Uncharacterized protein</fullName>
    </submittedName>
</protein>
<reference evidence="2" key="1">
    <citation type="journal article" date="2024" name="Proc. Natl. Acad. Sci. U.S.A.">
        <title>Extraordinary preservation of gene collinearity over three hundred million years revealed in homosporous lycophytes.</title>
        <authorList>
            <person name="Li C."/>
            <person name="Wickell D."/>
            <person name="Kuo L.Y."/>
            <person name="Chen X."/>
            <person name="Nie B."/>
            <person name="Liao X."/>
            <person name="Peng D."/>
            <person name="Ji J."/>
            <person name="Jenkins J."/>
            <person name="Williams M."/>
            <person name="Shu S."/>
            <person name="Plott C."/>
            <person name="Barry K."/>
            <person name="Rajasekar S."/>
            <person name="Grimwood J."/>
            <person name="Han X."/>
            <person name="Sun S."/>
            <person name="Hou Z."/>
            <person name="He W."/>
            <person name="Dai G."/>
            <person name="Sun C."/>
            <person name="Schmutz J."/>
            <person name="Leebens-Mack J.H."/>
            <person name="Li F.W."/>
            <person name="Wang L."/>
        </authorList>
    </citation>
    <scope>NUCLEOTIDE SEQUENCE [LARGE SCALE GENOMIC DNA]</scope>
    <source>
        <strain evidence="2">cv. PW_Plant_1</strain>
    </source>
</reference>